<dbReference type="Proteomes" id="UP000095751">
    <property type="component" value="Unassembled WGS sequence"/>
</dbReference>
<feature type="signal peptide" evidence="2">
    <location>
        <begin position="1"/>
        <end position="23"/>
    </location>
</feature>
<reference evidence="3 4" key="1">
    <citation type="submission" date="2016-09" db="EMBL/GenBank/DDBJ databases">
        <title>Extensive genetic diversity and differential bi-allelic expression allows diatom success in the polar Southern Ocean.</title>
        <authorList>
            <consortium name="DOE Joint Genome Institute"/>
            <person name="Mock T."/>
            <person name="Otillar R.P."/>
            <person name="Strauss J."/>
            <person name="Dupont C."/>
            <person name="Frickenhaus S."/>
            <person name="Maumus F."/>
            <person name="Mcmullan M."/>
            <person name="Sanges R."/>
            <person name="Schmutz J."/>
            <person name="Toseland A."/>
            <person name="Valas R."/>
            <person name="Veluchamy A."/>
            <person name="Ward B.J."/>
            <person name="Allen A."/>
            <person name="Barry K."/>
            <person name="Falciatore A."/>
            <person name="Ferrante M."/>
            <person name="Fortunato A.E."/>
            <person name="Gloeckner G."/>
            <person name="Gruber A."/>
            <person name="Hipkin R."/>
            <person name="Janech M."/>
            <person name="Kroth P."/>
            <person name="Leese F."/>
            <person name="Lindquist E."/>
            <person name="Lyon B.R."/>
            <person name="Martin J."/>
            <person name="Mayer C."/>
            <person name="Parker M."/>
            <person name="Quesneville H."/>
            <person name="Raymond J."/>
            <person name="Uhlig C."/>
            <person name="Valentin K.U."/>
            <person name="Worden A.Z."/>
            <person name="Armbrust E.V."/>
            <person name="Bowler C."/>
            <person name="Green B."/>
            <person name="Moulton V."/>
            <person name="Van Oosterhout C."/>
            <person name="Grigoriev I."/>
        </authorList>
    </citation>
    <scope>NUCLEOTIDE SEQUENCE [LARGE SCALE GENOMIC DNA]</scope>
    <source>
        <strain evidence="3 4">CCMP1102</strain>
    </source>
</reference>
<gene>
    <name evidence="3" type="ORF">FRACYDRAFT_242426</name>
</gene>
<dbReference type="Gene3D" id="2.130.10.10">
    <property type="entry name" value="YVTN repeat-like/Quinoprotein amine dehydrogenase"/>
    <property type="match status" value="1"/>
</dbReference>
<protein>
    <recommendedName>
        <fullName evidence="5">Soluble quino protein glucose dehydrogenase</fullName>
    </recommendedName>
</protein>
<evidence type="ECO:0000256" key="2">
    <source>
        <dbReference type="SAM" id="SignalP"/>
    </source>
</evidence>
<dbReference type="InterPro" id="IPR011044">
    <property type="entry name" value="Quino_amine_DH_bsu"/>
</dbReference>
<evidence type="ECO:0000313" key="4">
    <source>
        <dbReference type="Proteomes" id="UP000095751"/>
    </source>
</evidence>
<feature type="region of interest" description="Disordered" evidence="1">
    <location>
        <begin position="24"/>
        <end position="44"/>
    </location>
</feature>
<dbReference type="InterPro" id="IPR015943">
    <property type="entry name" value="WD40/YVTN_repeat-like_dom_sf"/>
</dbReference>
<keyword evidence="4" id="KW-1185">Reference proteome</keyword>
<name>A0A1E7F7B2_9STRA</name>
<feature type="region of interest" description="Disordered" evidence="1">
    <location>
        <begin position="480"/>
        <end position="506"/>
    </location>
</feature>
<proteinExistence type="predicted"/>
<dbReference type="InParanoid" id="A0A1E7F7B2"/>
<evidence type="ECO:0000256" key="1">
    <source>
        <dbReference type="SAM" id="MobiDB-lite"/>
    </source>
</evidence>
<dbReference type="OrthoDB" id="39715at2759"/>
<sequence length="573" mass="60634">MKLCNNLVRTLFFLAANAKFAVAQEPNDGPDDGPDDDDAPPSIDFQDLLPEPTTLWSTQLFPDVELGSVAVEAGNGIFMAPDGKHAIVTTVGATVYAFNAYNGGDPTWVYQAPSIDSSIARSHSSVTFAPSGDYMVYAVVDNENSLDPSSRVIALDMDGNELWVSDDLDGVASGSPQVSSDGAYVFITHNADDKSNGYFTTIDANVTAGSTFYSGSSGENGDEPTNAYGPVGIFHNPTEGNYDPIESGDPVSEGDFNTNDMLMFAQTPKPSDAVISNGFLYGFQFPRDFVGNASEVDYFQMGTFERDFQTLTKPVMTNNGLSAYWGVSRSGFRGWAPKRFSRARSNTVGFTRNEDSPGQPVWACPALSNDGPEPTIFGGSAAKEFVRMSYDFTEQLIVPTSGYVKTTAIVDGDERAVYYVESETGTLHQAGFDDLTDLWSFAVNFSVDGEMAITPRSDVVLVADTRGVITALQVAEIPTTEAPSMMPSDGPSMDPTGPPAVTTSAPTALATTGAPVAEPTTEAPVASPVSEPVASPVMAPVAGTEEPPTPSGAAQSTTFIVVILAGSIMMLLL</sequence>
<evidence type="ECO:0000313" key="3">
    <source>
        <dbReference type="EMBL" id="OEU14072.1"/>
    </source>
</evidence>
<dbReference type="KEGG" id="fcy:FRACYDRAFT_242426"/>
<dbReference type="EMBL" id="KV784361">
    <property type="protein sequence ID" value="OEU14072.1"/>
    <property type="molecule type" value="Genomic_DNA"/>
</dbReference>
<feature type="compositionally biased region" description="Acidic residues" evidence="1">
    <location>
        <begin position="28"/>
        <end position="39"/>
    </location>
</feature>
<evidence type="ECO:0008006" key="5">
    <source>
        <dbReference type="Google" id="ProtNLM"/>
    </source>
</evidence>
<dbReference type="SUPFAM" id="SSF50969">
    <property type="entry name" value="YVTN repeat-like/Quinoprotein amine dehydrogenase"/>
    <property type="match status" value="1"/>
</dbReference>
<keyword evidence="2" id="KW-0732">Signal</keyword>
<dbReference type="AlphaFoldDB" id="A0A1E7F7B2"/>
<organism evidence="3 4">
    <name type="scientific">Fragilariopsis cylindrus CCMP1102</name>
    <dbReference type="NCBI Taxonomy" id="635003"/>
    <lineage>
        <taxon>Eukaryota</taxon>
        <taxon>Sar</taxon>
        <taxon>Stramenopiles</taxon>
        <taxon>Ochrophyta</taxon>
        <taxon>Bacillariophyta</taxon>
        <taxon>Bacillariophyceae</taxon>
        <taxon>Bacillariophycidae</taxon>
        <taxon>Bacillariales</taxon>
        <taxon>Bacillariaceae</taxon>
        <taxon>Fragilariopsis</taxon>
    </lineage>
</organism>
<feature type="chain" id="PRO_5009192774" description="Soluble quino protein glucose dehydrogenase" evidence="2">
    <location>
        <begin position="24"/>
        <end position="573"/>
    </location>
</feature>
<accession>A0A1E7F7B2</accession>